<evidence type="ECO:0008006" key="3">
    <source>
        <dbReference type="Google" id="ProtNLM"/>
    </source>
</evidence>
<evidence type="ECO:0000313" key="1">
    <source>
        <dbReference type="EMBL" id="QPD04375.1"/>
    </source>
</evidence>
<protein>
    <recommendedName>
        <fullName evidence="3">DUF507 domain-containing protein</fullName>
    </recommendedName>
</protein>
<accession>A0A7S8FEJ8</accession>
<evidence type="ECO:0000313" key="2">
    <source>
        <dbReference type="Proteomes" id="UP000593737"/>
    </source>
</evidence>
<proteinExistence type="predicted"/>
<organism evidence="1 2">
    <name type="scientific">Candidatus Nitrospira kreftii</name>
    <dbReference type="NCBI Taxonomy" id="2652173"/>
    <lineage>
        <taxon>Bacteria</taxon>
        <taxon>Pseudomonadati</taxon>
        <taxon>Nitrospirota</taxon>
        <taxon>Nitrospiria</taxon>
        <taxon>Nitrospirales</taxon>
        <taxon>Nitrospiraceae</taxon>
        <taxon>Nitrospira</taxon>
    </lineage>
</organism>
<reference evidence="1 2" key="1">
    <citation type="journal article" date="2020" name="ISME J.">
        <title>Enrichment and physiological characterization of a novel comammox Nitrospira indicates ammonium inhibition of complete nitrification.</title>
        <authorList>
            <person name="Sakoula D."/>
            <person name="Koch H."/>
            <person name="Frank J."/>
            <person name="Jetten M.S.M."/>
            <person name="van Kessel M.A.H.J."/>
            <person name="Lucker S."/>
        </authorList>
    </citation>
    <scope>NUCLEOTIDE SEQUENCE [LARGE SCALE GENOMIC DNA]</scope>
    <source>
        <strain evidence="1">Comreactor17</strain>
    </source>
</reference>
<gene>
    <name evidence="1" type="ORF">Nkreftii_002149</name>
</gene>
<dbReference type="Proteomes" id="UP000593737">
    <property type="component" value="Chromosome"/>
</dbReference>
<dbReference type="InterPro" id="IPR007463">
    <property type="entry name" value="DUF507"/>
</dbReference>
<dbReference type="Pfam" id="PF04368">
    <property type="entry name" value="DUF507"/>
    <property type="match status" value="1"/>
</dbReference>
<dbReference type="EMBL" id="CP047423">
    <property type="protein sequence ID" value="QPD04375.1"/>
    <property type="molecule type" value="Genomic_DNA"/>
</dbReference>
<name>A0A7S8FEJ8_9BACT</name>
<dbReference type="KEGG" id="nkf:Nkreftii_002149"/>
<dbReference type="AlphaFoldDB" id="A0A7S8FEJ8"/>
<sequence length="93" mass="10786">MRLSKERVHHMAESVAGHLHAEGHIVLTGEHATFVEALEQVITHELSVEDRVNSEVRQLLKAYEQQIEQGQVDYQKMFQMVKQKLVRERGIIL</sequence>